<evidence type="ECO:0000313" key="13">
    <source>
        <dbReference type="EMBL" id="CEF39709.1"/>
    </source>
</evidence>
<dbReference type="AlphaFoldDB" id="A0A0U5FIR8"/>
<keyword evidence="5 10" id="KW-0812">Transmembrane</keyword>
<keyword evidence="6" id="KW-0201">Cytochrome c-type biogenesis</keyword>
<keyword evidence="13" id="KW-0456">Lyase</keyword>
<keyword evidence="14" id="KW-1185">Reference proteome</keyword>
<dbReference type="PRINTS" id="PR01411">
    <property type="entry name" value="CCMFBIOGNSIS"/>
</dbReference>
<evidence type="ECO:0000256" key="7">
    <source>
        <dbReference type="ARBA" id="ARBA00022989"/>
    </source>
</evidence>
<dbReference type="GO" id="GO:0017004">
    <property type="term" value="P:cytochrome complex assembly"/>
    <property type="evidence" value="ECO:0007669"/>
    <property type="project" value="UniProtKB-KW"/>
</dbReference>
<feature type="transmembrane region" description="Helical" evidence="10">
    <location>
        <begin position="504"/>
        <end position="522"/>
    </location>
</feature>
<sequence length="716" mass="77054">MGPPLRAAAQCCKLEQHDRAGREKRSFSQRTRSAFHQLSPSFHTVTQNTGSHPPDMLSPELGHYALALACIFAAAQGILPLIGAHRRDRRVMMLAPGLALGQLFALVVSFLCLVNAAVTDDFSVQNVAANSAVTKPLLYKITGVWGNHEGSVLLWALILGICGAAVAAFGRNLPSALRARVIAVLGAVAAGFELFCLTTSDPFARVWPAPMDGQGMNPLLQDPGLAFHPPILYTGYVGFAVPFAFAIAALMEGRVDAAWGRWVRPWAVAAWCFLTCGIALGSWWSYYVLGWGGYWFWDPVENASLIPWLTGTALIHSAIVVEKREGLKIWTVLLAIATFSFSLSGTFLVRSGILNSVHAFANDPARGIFILGLLALVIGGSLALFAYRAPSLTAGGLFAPVSREGALVLNNILLCSICAVVVTGTMYPPFMSLLFDRTISVGKPFFDATTIPLALPLFIFMGFGPMLPWKRAQLWPVLQRLWLAAIVTAIAFLVAAFGVSGLLPVLSCGVAVWIIAASVTDITERVRLFRMPLAGSLQRARMLPRSIFGTALAHAGVGITVLGLAAMSQAQHKIVEVPVGTTEHLAGLHYTKLYETQEPGPNYSALVATIEIRHHGKLVTVMHPSKRSFNSQNQTTTEVSIHTNLLADLYGVLGDKHGTDAAPTYVLRLHYNPLAPWMWLGALVMAIGGALSLSDRRMRVGAPRRAKLSAETVTAA</sequence>
<dbReference type="EMBL" id="LN606600">
    <property type="protein sequence ID" value="CEF39709.1"/>
    <property type="molecule type" value="Genomic_DNA"/>
</dbReference>
<keyword evidence="3" id="KW-1003">Cell membrane</keyword>
<feature type="transmembrane region" description="Helical" evidence="10">
    <location>
        <begin position="543"/>
        <end position="567"/>
    </location>
</feature>
<keyword evidence="4" id="KW-0997">Cell inner membrane</keyword>
<evidence type="ECO:0000256" key="2">
    <source>
        <dbReference type="ARBA" id="ARBA00009186"/>
    </source>
</evidence>
<dbReference type="PRINTS" id="PR01410">
    <property type="entry name" value="CCBIOGENESIS"/>
</dbReference>
<feature type="domain" description="Cytochrome c-type biogenesis protein CcmF C-terminal" evidence="12">
    <location>
        <begin position="371"/>
        <end position="696"/>
    </location>
</feature>
<dbReference type="PANTHER" id="PTHR43653:SF1">
    <property type="entry name" value="CYTOCHROME C-TYPE BIOGENESIS PROTEIN CCMF"/>
    <property type="match status" value="1"/>
</dbReference>
<proteinExistence type="inferred from homology"/>
<feature type="transmembrane region" description="Helical" evidence="10">
    <location>
        <begin position="94"/>
        <end position="118"/>
    </location>
</feature>
<dbReference type="PATRIC" id="fig|446692.3.peg.213"/>
<dbReference type="KEGG" id="asz:ASN_269"/>
<reference evidence="14" key="1">
    <citation type="submission" date="2014-09" db="EMBL/GenBank/DDBJ databases">
        <authorList>
            <person name="Illeghems K.G."/>
        </authorList>
    </citation>
    <scope>NUCLEOTIDE SEQUENCE [LARGE SCALE GENOMIC DNA]</scope>
    <source>
        <strain evidence="14">108B</strain>
    </source>
</reference>
<dbReference type="InterPro" id="IPR002541">
    <property type="entry name" value="Cyt_c_assembly"/>
</dbReference>
<feature type="transmembrane region" description="Helical" evidence="10">
    <location>
        <begin position="329"/>
        <end position="348"/>
    </location>
</feature>
<dbReference type="PANTHER" id="PTHR43653">
    <property type="entry name" value="CYTOCHROME C ASSEMBLY PROTEIN-RELATED"/>
    <property type="match status" value="1"/>
</dbReference>
<feature type="transmembrane region" description="Helical" evidence="10">
    <location>
        <begin position="305"/>
        <end position="322"/>
    </location>
</feature>
<dbReference type="EC" id="4.4.1.-" evidence="13"/>
<evidence type="ECO:0000259" key="12">
    <source>
        <dbReference type="Pfam" id="PF16327"/>
    </source>
</evidence>
<dbReference type="Pfam" id="PF01578">
    <property type="entry name" value="Cytochrom_C_asm"/>
    <property type="match status" value="1"/>
</dbReference>
<dbReference type="GO" id="GO:0020037">
    <property type="term" value="F:heme binding"/>
    <property type="evidence" value="ECO:0007669"/>
    <property type="project" value="InterPro"/>
</dbReference>
<dbReference type="Pfam" id="PF16327">
    <property type="entry name" value="CcmF_C"/>
    <property type="match status" value="1"/>
</dbReference>
<organism evidence="13 14">
    <name type="scientific">Acetobacter senegalensis</name>
    <dbReference type="NCBI Taxonomy" id="446692"/>
    <lineage>
        <taxon>Bacteria</taxon>
        <taxon>Pseudomonadati</taxon>
        <taxon>Pseudomonadota</taxon>
        <taxon>Alphaproteobacteria</taxon>
        <taxon>Acetobacterales</taxon>
        <taxon>Acetobacteraceae</taxon>
        <taxon>Acetobacter</taxon>
    </lineage>
</organism>
<feature type="transmembrane region" description="Helical" evidence="10">
    <location>
        <begin position="450"/>
        <end position="469"/>
    </location>
</feature>
<keyword evidence="7 10" id="KW-1133">Transmembrane helix</keyword>
<evidence type="ECO:0000256" key="9">
    <source>
        <dbReference type="ARBA" id="ARBA00037230"/>
    </source>
</evidence>
<dbReference type="InterPro" id="IPR003567">
    <property type="entry name" value="Cyt_c_biogenesis"/>
</dbReference>
<protein>
    <submittedName>
        <fullName evidence="13">Cytochrome c-type biogenesis protein CcmF</fullName>
        <ecNumber evidence="13">4.4.1.-</ecNumber>
    </submittedName>
</protein>
<feature type="transmembrane region" description="Helical" evidence="10">
    <location>
        <begin position="368"/>
        <end position="387"/>
    </location>
</feature>
<feature type="transmembrane region" description="Helical" evidence="10">
    <location>
        <begin position="152"/>
        <end position="169"/>
    </location>
</feature>
<evidence type="ECO:0000256" key="8">
    <source>
        <dbReference type="ARBA" id="ARBA00023136"/>
    </source>
</evidence>
<feature type="transmembrane region" description="Helical" evidence="10">
    <location>
        <begin position="481"/>
        <end position="498"/>
    </location>
</feature>
<feature type="transmembrane region" description="Helical" evidence="10">
    <location>
        <begin position="263"/>
        <end position="285"/>
    </location>
</feature>
<dbReference type="NCBIfam" id="NF007691">
    <property type="entry name" value="PRK10369.1"/>
    <property type="match status" value="1"/>
</dbReference>
<evidence type="ECO:0000256" key="10">
    <source>
        <dbReference type="SAM" id="Phobius"/>
    </source>
</evidence>
<feature type="domain" description="Cytochrome c assembly protein" evidence="11">
    <location>
        <begin position="145"/>
        <end position="351"/>
    </location>
</feature>
<dbReference type="InterPro" id="IPR032523">
    <property type="entry name" value="CcmF_C"/>
</dbReference>
<comment type="subcellular location">
    <subcellularLocation>
        <location evidence="1">Cell inner membrane</location>
        <topology evidence="1">Multi-pass membrane protein</topology>
    </subcellularLocation>
</comment>
<dbReference type="GO" id="GO:0016829">
    <property type="term" value="F:lyase activity"/>
    <property type="evidence" value="ECO:0007669"/>
    <property type="project" value="UniProtKB-KW"/>
</dbReference>
<evidence type="ECO:0000256" key="3">
    <source>
        <dbReference type="ARBA" id="ARBA00022475"/>
    </source>
</evidence>
<name>A0A0U5FIR8_9PROT</name>
<evidence type="ECO:0000259" key="11">
    <source>
        <dbReference type="Pfam" id="PF01578"/>
    </source>
</evidence>
<gene>
    <name evidence="13" type="primary">ccmF</name>
    <name evidence="13" type="ORF">ASN_269</name>
</gene>
<comment type="function">
    <text evidence="9">Required for the biogenesis of c-type cytochromes. Possible subunit of a heme lyase.</text>
</comment>
<accession>A0A0U5FIR8</accession>
<feature type="transmembrane region" description="Helical" evidence="10">
    <location>
        <begin position="408"/>
        <end position="430"/>
    </location>
</feature>
<evidence type="ECO:0000256" key="5">
    <source>
        <dbReference type="ARBA" id="ARBA00022692"/>
    </source>
</evidence>
<evidence type="ECO:0000256" key="1">
    <source>
        <dbReference type="ARBA" id="ARBA00004429"/>
    </source>
</evidence>
<dbReference type="GO" id="GO:0015232">
    <property type="term" value="F:heme transmembrane transporter activity"/>
    <property type="evidence" value="ECO:0007669"/>
    <property type="project" value="InterPro"/>
</dbReference>
<feature type="transmembrane region" description="Helical" evidence="10">
    <location>
        <begin position="231"/>
        <end position="251"/>
    </location>
</feature>
<dbReference type="InterPro" id="IPR003568">
    <property type="entry name" value="Cyt_c_biogenesis_CcmF"/>
</dbReference>
<feature type="transmembrane region" description="Helical" evidence="10">
    <location>
        <begin position="674"/>
        <end position="694"/>
    </location>
</feature>
<feature type="transmembrane region" description="Helical" evidence="10">
    <location>
        <begin position="61"/>
        <end position="82"/>
    </location>
</feature>
<dbReference type="Proteomes" id="UP000056109">
    <property type="component" value="Chromosome I"/>
</dbReference>
<evidence type="ECO:0000256" key="6">
    <source>
        <dbReference type="ARBA" id="ARBA00022748"/>
    </source>
</evidence>
<dbReference type="NCBIfam" id="TIGR00353">
    <property type="entry name" value="nrfE"/>
    <property type="match status" value="1"/>
</dbReference>
<feature type="transmembrane region" description="Helical" evidence="10">
    <location>
        <begin position="181"/>
        <end position="200"/>
    </location>
</feature>
<dbReference type="GO" id="GO:0005886">
    <property type="term" value="C:plasma membrane"/>
    <property type="evidence" value="ECO:0007669"/>
    <property type="project" value="UniProtKB-SubCell"/>
</dbReference>
<evidence type="ECO:0000313" key="14">
    <source>
        <dbReference type="Proteomes" id="UP000056109"/>
    </source>
</evidence>
<keyword evidence="8 10" id="KW-0472">Membrane</keyword>
<evidence type="ECO:0000256" key="4">
    <source>
        <dbReference type="ARBA" id="ARBA00022519"/>
    </source>
</evidence>
<comment type="similarity">
    <text evidence="2">Belongs to the CcmF/CycK/Ccl1/NrfE/CcsA family.</text>
</comment>